<keyword evidence="14" id="KW-1185">Reference proteome</keyword>
<evidence type="ECO:0000256" key="2">
    <source>
        <dbReference type="ARBA" id="ARBA00012251"/>
    </source>
</evidence>
<keyword evidence="6 9" id="KW-0863">Zinc-finger</keyword>
<comment type="catalytic activity">
    <reaction evidence="1">
        <text>[E2 ubiquitin-conjugating enzyme]-S-ubiquitinyl-L-cysteine + [acceptor protein]-L-lysine = [E2 ubiquitin-conjugating enzyme]-L-cysteine + [acceptor protein]-N(6)-ubiquitinyl-L-lysine.</text>
        <dbReference type="EC" id="2.3.2.31"/>
    </reaction>
</comment>
<keyword evidence="4" id="KW-0479">Metal-binding</keyword>
<name>A0AA39WSK5_9PEZI</name>
<evidence type="ECO:0000313" key="14">
    <source>
        <dbReference type="Proteomes" id="UP001175000"/>
    </source>
</evidence>
<dbReference type="PANTHER" id="PTHR11685">
    <property type="entry name" value="RBR FAMILY RING FINGER AND IBR DOMAIN-CONTAINING"/>
    <property type="match status" value="1"/>
</dbReference>
<evidence type="ECO:0000256" key="8">
    <source>
        <dbReference type="ARBA" id="ARBA00022833"/>
    </source>
</evidence>
<evidence type="ECO:0000313" key="13">
    <source>
        <dbReference type="EMBL" id="KAK0620822.1"/>
    </source>
</evidence>
<keyword evidence="10" id="KW-0812">Transmembrane</keyword>
<gene>
    <name evidence="13" type="ORF">B0T14DRAFT_481918</name>
</gene>
<dbReference type="GO" id="GO:0016567">
    <property type="term" value="P:protein ubiquitination"/>
    <property type="evidence" value="ECO:0007669"/>
    <property type="project" value="InterPro"/>
</dbReference>
<feature type="domain" description="RING-type" evidence="12">
    <location>
        <begin position="53"/>
        <end position="304"/>
    </location>
</feature>
<dbReference type="CDD" id="cd20336">
    <property type="entry name" value="Rcat_RBR"/>
    <property type="match status" value="1"/>
</dbReference>
<comment type="caution">
    <text evidence="13">The sequence shown here is derived from an EMBL/GenBank/DDBJ whole genome shotgun (WGS) entry which is preliminary data.</text>
</comment>
<dbReference type="PROSITE" id="PS50089">
    <property type="entry name" value="ZF_RING_2"/>
    <property type="match status" value="1"/>
</dbReference>
<keyword evidence="10" id="KW-0472">Membrane</keyword>
<dbReference type="InterPro" id="IPR002867">
    <property type="entry name" value="IBR_dom"/>
</dbReference>
<evidence type="ECO:0000256" key="10">
    <source>
        <dbReference type="SAM" id="Phobius"/>
    </source>
</evidence>
<evidence type="ECO:0000256" key="5">
    <source>
        <dbReference type="ARBA" id="ARBA00022737"/>
    </source>
</evidence>
<dbReference type="GO" id="GO:0008270">
    <property type="term" value="F:zinc ion binding"/>
    <property type="evidence" value="ECO:0007669"/>
    <property type="project" value="UniProtKB-KW"/>
</dbReference>
<dbReference type="SMART" id="SM00647">
    <property type="entry name" value="IBR"/>
    <property type="match status" value="2"/>
</dbReference>
<dbReference type="PROSITE" id="PS00518">
    <property type="entry name" value="ZF_RING_1"/>
    <property type="match status" value="1"/>
</dbReference>
<dbReference type="EMBL" id="JAULSU010000004">
    <property type="protein sequence ID" value="KAK0620822.1"/>
    <property type="molecule type" value="Genomic_DNA"/>
</dbReference>
<dbReference type="Proteomes" id="UP001175000">
    <property type="component" value="Unassembled WGS sequence"/>
</dbReference>
<dbReference type="CDD" id="cd20335">
    <property type="entry name" value="BRcat_RBR"/>
    <property type="match status" value="1"/>
</dbReference>
<dbReference type="AlphaFoldDB" id="A0AA39WSK5"/>
<keyword evidence="7" id="KW-0833">Ubl conjugation pathway</keyword>
<evidence type="ECO:0000259" key="11">
    <source>
        <dbReference type="PROSITE" id="PS50089"/>
    </source>
</evidence>
<keyword evidence="10" id="KW-1133">Transmembrane helix</keyword>
<dbReference type="InterPro" id="IPR017907">
    <property type="entry name" value="Znf_RING_CS"/>
</dbReference>
<dbReference type="InterPro" id="IPR044066">
    <property type="entry name" value="TRIAD_supradom"/>
</dbReference>
<evidence type="ECO:0000256" key="6">
    <source>
        <dbReference type="ARBA" id="ARBA00022771"/>
    </source>
</evidence>
<dbReference type="Pfam" id="PF22191">
    <property type="entry name" value="IBR_1"/>
    <property type="match status" value="1"/>
</dbReference>
<proteinExistence type="predicted"/>
<evidence type="ECO:0000256" key="7">
    <source>
        <dbReference type="ARBA" id="ARBA00022786"/>
    </source>
</evidence>
<evidence type="ECO:0000259" key="12">
    <source>
        <dbReference type="PROSITE" id="PS51873"/>
    </source>
</evidence>
<dbReference type="GO" id="GO:0061630">
    <property type="term" value="F:ubiquitin protein ligase activity"/>
    <property type="evidence" value="ECO:0007669"/>
    <property type="project" value="UniProtKB-EC"/>
</dbReference>
<organism evidence="13 14">
    <name type="scientific">Immersiella caudata</name>
    <dbReference type="NCBI Taxonomy" id="314043"/>
    <lineage>
        <taxon>Eukaryota</taxon>
        <taxon>Fungi</taxon>
        <taxon>Dikarya</taxon>
        <taxon>Ascomycota</taxon>
        <taxon>Pezizomycotina</taxon>
        <taxon>Sordariomycetes</taxon>
        <taxon>Sordariomycetidae</taxon>
        <taxon>Sordariales</taxon>
        <taxon>Lasiosphaeriaceae</taxon>
        <taxon>Immersiella</taxon>
    </lineage>
</organism>
<sequence>MAWLAQKLSSIFCGYQSTGLGVSQRTSILFGLTTMFGLTTLFGLSILFWQYRQERDCVVCAESKGKSSFPLSSVSNNCNHPPATCLECLQRHIKIAIDEKAWHARVVTCPECNSGMEYDEVRLYADSKTFKKYDARLLNDAISQQDNWFSCLGSGCGSGQIQESPDSAPIVTCIACSHKYCFRHRVPWHETLSCEEYDCLLADPHNFRPAFEIENEQVERDAKVAAAKTQAAAVIAARAWENRASEAMVNRTTKKCPGCGWAIEKNQGCAHMTCIICKHEFCYDCLANYETIRERDNRGHRKRCRWHTRNLRRNN</sequence>
<reference evidence="13" key="1">
    <citation type="submission" date="2023-06" db="EMBL/GenBank/DDBJ databases">
        <title>Genome-scale phylogeny and comparative genomics of the fungal order Sordariales.</title>
        <authorList>
            <consortium name="Lawrence Berkeley National Laboratory"/>
            <person name="Hensen N."/>
            <person name="Bonometti L."/>
            <person name="Westerberg I."/>
            <person name="Brannstrom I.O."/>
            <person name="Guillou S."/>
            <person name="Cros-Aarteil S."/>
            <person name="Calhoun S."/>
            <person name="Haridas S."/>
            <person name="Kuo A."/>
            <person name="Mondo S."/>
            <person name="Pangilinan J."/>
            <person name="Riley R."/>
            <person name="Labutti K."/>
            <person name="Andreopoulos B."/>
            <person name="Lipzen A."/>
            <person name="Chen C."/>
            <person name="Yanf M."/>
            <person name="Daum C."/>
            <person name="Ng V."/>
            <person name="Clum A."/>
            <person name="Steindorff A."/>
            <person name="Ohm R."/>
            <person name="Martin F."/>
            <person name="Silar P."/>
            <person name="Natvig D."/>
            <person name="Lalanne C."/>
            <person name="Gautier V."/>
            <person name="Ament-Velasquez S.L."/>
            <person name="Kruys A."/>
            <person name="Hutchinson M.I."/>
            <person name="Powell A.J."/>
            <person name="Barry K."/>
            <person name="Miller A.N."/>
            <person name="Grigoriev I.V."/>
            <person name="Debuchy R."/>
            <person name="Gladieux P."/>
            <person name="Thoren M.H."/>
            <person name="Johannesson H."/>
        </authorList>
    </citation>
    <scope>NUCLEOTIDE SEQUENCE</scope>
    <source>
        <strain evidence="13">CBS 606.72</strain>
    </source>
</reference>
<evidence type="ECO:0000256" key="1">
    <source>
        <dbReference type="ARBA" id="ARBA00001798"/>
    </source>
</evidence>
<dbReference type="PROSITE" id="PS51873">
    <property type="entry name" value="TRIAD"/>
    <property type="match status" value="1"/>
</dbReference>
<dbReference type="InterPro" id="IPR013083">
    <property type="entry name" value="Znf_RING/FYVE/PHD"/>
</dbReference>
<evidence type="ECO:0000256" key="3">
    <source>
        <dbReference type="ARBA" id="ARBA00022679"/>
    </source>
</evidence>
<evidence type="ECO:0000256" key="9">
    <source>
        <dbReference type="PROSITE-ProRule" id="PRU00175"/>
    </source>
</evidence>
<feature type="domain" description="RING-type" evidence="11">
    <location>
        <begin position="57"/>
        <end position="113"/>
    </location>
</feature>
<dbReference type="Gene3D" id="3.30.40.10">
    <property type="entry name" value="Zinc/RING finger domain, C3HC4 (zinc finger)"/>
    <property type="match status" value="1"/>
</dbReference>
<evidence type="ECO:0000256" key="4">
    <source>
        <dbReference type="ARBA" id="ARBA00022723"/>
    </source>
</evidence>
<dbReference type="Gene3D" id="1.20.120.1750">
    <property type="match status" value="1"/>
</dbReference>
<dbReference type="EC" id="2.3.2.31" evidence="2"/>
<dbReference type="SUPFAM" id="SSF57850">
    <property type="entry name" value="RING/U-box"/>
    <property type="match status" value="3"/>
</dbReference>
<dbReference type="InterPro" id="IPR001841">
    <property type="entry name" value="Znf_RING"/>
</dbReference>
<protein>
    <recommendedName>
        <fullName evidence="2">RBR-type E3 ubiquitin transferase</fullName>
        <ecNumber evidence="2">2.3.2.31</ecNumber>
    </recommendedName>
</protein>
<dbReference type="Pfam" id="PF01485">
    <property type="entry name" value="IBR"/>
    <property type="match status" value="1"/>
</dbReference>
<keyword evidence="8" id="KW-0862">Zinc</keyword>
<keyword evidence="5" id="KW-0677">Repeat</keyword>
<dbReference type="InterPro" id="IPR031127">
    <property type="entry name" value="E3_UB_ligase_RBR"/>
</dbReference>
<keyword evidence="3" id="KW-0808">Transferase</keyword>
<accession>A0AA39WSK5</accession>
<feature type="transmembrane region" description="Helical" evidence="10">
    <location>
        <begin position="28"/>
        <end position="49"/>
    </location>
</feature>